<sequence length="598" mass="70562">MKYSICFAVLVKLVCVVVGNVKLEGNFKECMVGTKLNMVKFDNDCFRDTENNDDDRFEQVFTNKDKYFPAFIFSKHNFILESKGFECKLIIHKFRFSKDFLFNKYIQKDILRVKLSKNECLTMAKDKECGKYNDKKQMKCNKNNDCSFVDEISEEFPFYFGTVEKNFYECHISERIVQAQNLNVSIFHGSQGPCYAEDEVCFFEENTIVWDKNDIRTCQFERILELPFLELKPFSKSSIFFTKKQDYLFKLKKKEIHCGKEFYLTTEGVYLAFYLNDQSLRTRLLDMKTSKFNINHFIDTDRNDLIIAENDFQRFLIYKLTMNLACSMIMNTIQANINNDDTFLHLNYLGEKDLILYMNSGKVFVPTCVNVSTIIISNNTNNDNCDRDIEISYLKNDSSKRFKGYLRANNLITQFSTKRENCARVQKSIVVTVENRNKYSIIKRKDNILEVLDFNVQTTDFRIDYGNLVNLYNHHDYLVNGSSFYEKINEYFEPKDTVGLDDKGSNNFFGKDDKIWYNEPFKGLKSGLQDFLENTKKSAYLISLFVLIFLCILFFLIKYIQRKSFKISLKDLNFKKPKNNELKFLDPESIQQDFLLND</sequence>
<keyword evidence="2" id="KW-0732">Signal</keyword>
<evidence type="ECO:0000256" key="2">
    <source>
        <dbReference type="SAM" id="SignalP"/>
    </source>
</evidence>
<dbReference type="OrthoDB" id="10178008at2759"/>
<evidence type="ECO:0000313" key="4">
    <source>
        <dbReference type="Proteomes" id="UP000663879"/>
    </source>
</evidence>
<keyword evidence="1" id="KW-1133">Transmembrane helix</keyword>
<feature type="chain" id="PRO_5032732451" evidence="2">
    <location>
        <begin position="20"/>
        <end position="598"/>
    </location>
</feature>
<proteinExistence type="predicted"/>
<comment type="caution">
    <text evidence="3">The sequence shown here is derived from an EMBL/GenBank/DDBJ whole genome shotgun (WGS) entry which is preliminary data.</text>
</comment>
<organism evidence="3 4">
    <name type="scientific">Brachionus calyciflorus</name>
    <dbReference type="NCBI Taxonomy" id="104777"/>
    <lineage>
        <taxon>Eukaryota</taxon>
        <taxon>Metazoa</taxon>
        <taxon>Spiralia</taxon>
        <taxon>Gnathifera</taxon>
        <taxon>Rotifera</taxon>
        <taxon>Eurotatoria</taxon>
        <taxon>Monogononta</taxon>
        <taxon>Pseudotrocha</taxon>
        <taxon>Ploima</taxon>
        <taxon>Brachionidae</taxon>
        <taxon>Brachionus</taxon>
    </lineage>
</organism>
<evidence type="ECO:0000313" key="3">
    <source>
        <dbReference type="EMBL" id="CAF0812637.1"/>
    </source>
</evidence>
<dbReference type="Proteomes" id="UP000663879">
    <property type="component" value="Unassembled WGS sequence"/>
</dbReference>
<keyword evidence="1" id="KW-0472">Membrane</keyword>
<keyword evidence="1" id="KW-0812">Transmembrane</keyword>
<gene>
    <name evidence="3" type="ORF">OXX778_LOCUS7054</name>
</gene>
<dbReference type="AlphaFoldDB" id="A0A813THE1"/>
<name>A0A813THE1_9BILA</name>
<protein>
    <submittedName>
        <fullName evidence="3">Uncharacterized protein</fullName>
    </submittedName>
</protein>
<accession>A0A813THE1</accession>
<feature type="signal peptide" evidence="2">
    <location>
        <begin position="1"/>
        <end position="19"/>
    </location>
</feature>
<reference evidence="3" key="1">
    <citation type="submission" date="2021-02" db="EMBL/GenBank/DDBJ databases">
        <authorList>
            <person name="Nowell W R."/>
        </authorList>
    </citation>
    <scope>NUCLEOTIDE SEQUENCE</scope>
    <source>
        <strain evidence="3">Ploen Becks lab</strain>
    </source>
</reference>
<dbReference type="EMBL" id="CAJNOC010000876">
    <property type="protein sequence ID" value="CAF0812637.1"/>
    <property type="molecule type" value="Genomic_DNA"/>
</dbReference>
<evidence type="ECO:0000256" key="1">
    <source>
        <dbReference type="SAM" id="Phobius"/>
    </source>
</evidence>
<keyword evidence="4" id="KW-1185">Reference proteome</keyword>
<feature type="transmembrane region" description="Helical" evidence="1">
    <location>
        <begin position="539"/>
        <end position="560"/>
    </location>
</feature>